<keyword evidence="2" id="KW-1185">Reference proteome</keyword>
<dbReference type="AlphaFoldDB" id="G4T8N4"/>
<evidence type="ECO:0008006" key="3">
    <source>
        <dbReference type="Google" id="ProtNLM"/>
    </source>
</evidence>
<dbReference type="OMA" id="IKETWGW"/>
<name>G4T8N4_SERID</name>
<dbReference type="InterPro" id="IPR029063">
    <property type="entry name" value="SAM-dependent_MTases_sf"/>
</dbReference>
<comment type="caution">
    <text evidence="1">The sequence shown here is derived from an EMBL/GenBank/DDBJ whole genome shotgun (WGS) entry which is preliminary data.</text>
</comment>
<dbReference type="eggNOG" id="ENOG502S1UM">
    <property type="taxonomic scope" value="Eukaryota"/>
</dbReference>
<reference evidence="1 2" key="1">
    <citation type="journal article" date="2011" name="PLoS Pathog.">
        <title>Endophytic Life Strategies Decoded by Genome and Transcriptome Analyses of the Mutualistic Root Symbiont Piriformospora indica.</title>
        <authorList>
            <person name="Zuccaro A."/>
            <person name="Lahrmann U."/>
            <person name="Guldener U."/>
            <person name="Langen G."/>
            <person name="Pfiffi S."/>
            <person name="Biedenkopf D."/>
            <person name="Wong P."/>
            <person name="Samans B."/>
            <person name="Grimm C."/>
            <person name="Basiewicz M."/>
            <person name="Murat C."/>
            <person name="Martin F."/>
            <person name="Kogel K.H."/>
        </authorList>
    </citation>
    <scope>NUCLEOTIDE SEQUENCE [LARGE SCALE GENOMIC DNA]</scope>
    <source>
        <strain evidence="1 2">DSM 11827</strain>
    </source>
</reference>
<protein>
    <recommendedName>
        <fullName evidence="3">Methyltransferase domain-containing protein</fullName>
    </recommendedName>
</protein>
<dbReference type="InParanoid" id="G4T8N4"/>
<sequence length="281" mass="32223">MSGNLSHSMRDNYNTHGVENYYNLVSSSYRNPHFMAVKRCLYEWMNAWWKAEGSAAPRTIRILDLACGTSAQRLYSVSLLLGSGEVTEALDNWLRTAYYNGMEISEQTSQPIHRRKLWQQSPPGIRKSEFTMEICASDPFTSPAYEARVKRKCATLSFQDIANGSIPDCFSTLGDDIIRETSEAIEHGEQTEQRPLDMIICSFALHLVETPSQLFGLLWELSQKARWLVVIAPHKKPEIKYGWGWQQWDIGSWTRAEHGQSRAGIEILQHRVHLRAFRSLN</sequence>
<dbReference type="SUPFAM" id="SSF53335">
    <property type="entry name" value="S-adenosyl-L-methionine-dependent methyltransferases"/>
    <property type="match status" value="1"/>
</dbReference>
<accession>G4T8N4</accession>
<dbReference type="OrthoDB" id="66144at2759"/>
<evidence type="ECO:0000313" key="2">
    <source>
        <dbReference type="Proteomes" id="UP000007148"/>
    </source>
</evidence>
<dbReference type="Proteomes" id="UP000007148">
    <property type="component" value="Unassembled WGS sequence"/>
</dbReference>
<gene>
    <name evidence="1" type="ORF">PIIN_01504</name>
</gene>
<dbReference type="EMBL" id="CAFZ01000017">
    <property type="protein sequence ID" value="CCA67677.1"/>
    <property type="molecule type" value="Genomic_DNA"/>
</dbReference>
<organism evidence="1 2">
    <name type="scientific">Serendipita indica (strain DSM 11827)</name>
    <name type="common">Root endophyte fungus</name>
    <name type="synonym">Piriformospora indica</name>
    <dbReference type="NCBI Taxonomy" id="1109443"/>
    <lineage>
        <taxon>Eukaryota</taxon>
        <taxon>Fungi</taxon>
        <taxon>Dikarya</taxon>
        <taxon>Basidiomycota</taxon>
        <taxon>Agaricomycotina</taxon>
        <taxon>Agaricomycetes</taxon>
        <taxon>Sebacinales</taxon>
        <taxon>Serendipitaceae</taxon>
        <taxon>Serendipita</taxon>
    </lineage>
</organism>
<evidence type="ECO:0000313" key="1">
    <source>
        <dbReference type="EMBL" id="CCA67677.1"/>
    </source>
</evidence>
<dbReference type="HOGENOM" id="CLU_067896_0_0_1"/>
<proteinExistence type="predicted"/>